<evidence type="ECO:0000256" key="4">
    <source>
        <dbReference type="ARBA" id="ARBA00022431"/>
    </source>
</evidence>
<keyword evidence="10" id="KW-1161">Viral attachment to host cell</keyword>
<keyword evidence="11" id="KW-0946">Virion</keyword>
<keyword evidence="9" id="KW-1162">Viral penetration into host cytoplasm</keyword>
<evidence type="ECO:0000256" key="14">
    <source>
        <dbReference type="ARBA" id="ARBA00023296"/>
    </source>
</evidence>
<evidence type="ECO:0000313" key="18">
    <source>
        <dbReference type="EMBL" id="AXL65888.1"/>
    </source>
</evidence>
<dbReference type="GeneID" id="41702527"/>
<evidence type="ECO:0000256" key="11">
    <source>
        <dbReference type="ARBA" id="ARBA00022844"/>
    </source>
</evidence>
<comment type="similarity">
    <text evidence="3">Belongs to the circoviridae capsid protein family.</text>
</comment>
<dbReference type="Proteomes" id="UP000278491">
    <property type="component" value="Segment"/>
</dbReference>
<proteinExistence type="inferred from homology"/>
<dbReference type="GO" id="GO:0043657">
    <property type="term" value="C:host cell"/>
    <property type="evidence" value="ECO:0007669"/>
    <property type="project" value="GOC"/>
</dbReference>
<evidence type="ECO:0000256" key="2">
    <source>
        <dbReference type="ARBA" id="ARBA00004328"/>
    </source>
</evidence>
<dbReference type="GO" id="GO:0003677">
    <property type="term" value="F:DNA binding"/>
    <property type="evidence" value="ECO:0007669"/>
    <property type="project" value="UniProtKB-KW"/>
</dbReference>
<dbReference type="InterPro" id="IPR003383">
    <property type="entry name" value="Circovirus_capsid"/>
</dbReference>
<keyword evidence="6" id="KW-0167">Capsid protein</keyword>
<reference evidence="16 19" key="1">
    <citation type="journal article" date="2018" name="PeerJ">
        <title>Virus discovery in all three major lineages of terrestrial arthropods highlights the diversity of single-stranded DNA viruses associated with invertebrates.</title>
        <authorList>
            <person name="Rosario K."/>
            <person name="Mettel K.A."/>
            <person name="Benner B.E."/>
            <person name="Johnson R."/>
            <person name="Scott C."/>
            <person name="Yusseff-Vanegas S.Z."/>
            <person name="Baker C.C."/>
            <person name="Cassill D.L."/>
            <person name="Storer C."/>
            <person name="Varsani A."/>
            <person name="Breitbart M."/>
        </authorList>
    </citation>
    <scope>NUCLEOTIDE SEQUENCE [LARGE SCALE GENOMIC DNA]</scope>
    <source>
        <strain evidence="16">KY_I1338b_D1_CN</strain>
        <strain evidence="17">KY_I1342_G6_TP</strain>
        <strain evidence="18">KY_I1347_F1_CM</strain>
    </source>
</reference>
<dbReference type="GO" id="GO:0039615">
    <property type="term" value="C:T=1 icosahedral viral capsid"/>
    <property type="evidence" value="ECO:0007669"/>
    <property type="project" value="UniProtKB-KW"/>
</dbReference>
<evidence type="ECO:0000256" key="6">
    <source>
        <dbReference type="ARBA" id="ARBA00022561"/>
    </source>
</evidence>
<keyword evidence="4" id="KW-1140">T=1 icosahedral capsid protein</keyword>
<dbReference type="KEGG" id="vg:41702527"/>
<evidence type="ECO:0000313" key="16">
    <source>
        <dbReference type="EMBL" id="AXL65884.1"/>
    </source>
</evidence>
<keyword evidence="19" id="KW-1185">Reference proteome</keyword>
<evidence type="ECO:0000256" key="12">
    <source>
        <dbReference type="ARBA" id="ARBA00022890"/>
    </source>
</evidence>
<evidence type="ECO:0000256" key="1">
    <source>
        <dbReference type="ARBA" id="ARBA00004147"/>
    </source>
</evidence>
<dbReference type="GO" id="GO:0019062">
    <property type="term" value="P:virion attachment to host cell"/>
    <property type="evidence" value="ECO:0007669"/>
    <property type="project" value="UniProtKB-KW"/>
</dbReference>
<dbReference type="RefSeq" id="YP_009551364.1">
    <property type="nucleotide sequence ID" value="NC_040325.1"/>
</dbReference>
<keyword evidence="5" id="KW-1163">Viral penetration into host nucleus</keyword>
<keyword evidence="8" id="KW-0945">Host-virus interaction</keyword>
<dbReference type="GO" id="GO:0042025">
    <property type="term" value="C:host cell nucleus"/>
    <property type="evidence" value="ECO:0007669"/>
    <property type="project" value="UniProtKB-SubCell"/>
</dbReference>
<sequence>MAWYRRRAPMRRRRFRRRKRIIRRRRFVRRNNKGSMFCKFTKVSTVDVPNNQTSIWNASFLPTDFDEFTKLAPNFEYVQFLKVKVRVLPMQSISNNSTSKIPSYCMLPWHRDDPPTKTLSFNSFISQDRCKIYRQTERGKQMYVPNTLIEARASTATDSGAHTVYWKPRVERTTQTQELPRIFCGLIAFQGDAALTLQNGTFDIITDVWVKCANQNTLIP</sequence>
<accession>A0A346BP87</accession>
<dbReference type="EMBL" id="MH545513">
    <property type="protein sequence ID" value="AXL65888.1"/>
    <property type="molecule type" value="Genomic_DNA"/>
</dbReference>
<protein>
    <submittedName>
        <fullName evidence="16">Putative capsid protein</fullName>
    </submittedName>
</protein>
<dbReference type="EMBL" id="MH545511">
    <property type="protein sequence ID" value="AXL65884.1"/>
    <property type="molecule type" value="Genomic_DNA"/>
</dbReference>
<dbReference type="GO" id="GO:0075509">
    <property type="term" value="P:endocytosis involved in viral entry into host cell"/>
    <property type="evidence" value="ECO:0007669"/>
    <property type="project" value="UniProtKB-KW"/>
</dbReference>
<keyword evidence="14" id="KW-1160">Virus entry into host cell</keyword>
<comment type="subcellular location">
    <subcellularLocation>
        <location evidence="1">Host nucleus</location>
    </subcellularLocation>
    <subcellularLocation>
        <location evidence="2">Virion</location>
    </subcellularLocation>
</comment>
<evidence type="ECO:0000256" key="5">
    <source>
        <dbReference type="ARBA" id="ARBA00022524"/>
    </source>
</evidence>
<dbReference type="Proteomes" id="UP000269566">
    <property type="component" value="Genome"/>
</dbReference>
<name>A0A346BP87_9CIRC</name>
<evidence type="ECO:0000256" key="3">
    <source>
        <dbReference type="ARBA" id="ARBA00010301"/>
    </source>
</evidence>
<dbReference type="Pfam" id="PF02443">
    <property type="entry name" value="Circo_capsid"/>
    <property type="match status" value="1"/>
</dbReference>
<dbReference type="GO" id="GO:0075732">
    <property type="term" value="P:viral penetration into host nucleus"/>
    <property type="evidence" value="ECO:0007669"/>
    <property type="project" value="UniProtKB-KW"/>
</dbReference>
<evidence type="ECO:0000256" key="8">
    <source>
        <dbReference type="ARBA" id="ARBA00022581"/>
    </source>
</evidence>
<organism evidence="16 19">
    <name type="scientific">Arboreal ant associated circular virus 1</name>
    <dbReference type="NCBI Taxonomy" id="2293273"/>
    <lineage>
        <taxon>Viruses</taxon>
        <taxon>Monodnaviria</taxon>
        <taxon>Shotokuvirae</taxon>
        <taxon>Cressdnaviricota</taxon>
        <taxon>Arfiviricetes</taxon>
        <taxon>Cirlivirales</taxon>
        <taxon>Circoviridae</taxon>
        <taxon>Cyclovirus</taxon>
        <taxon>Cyclovirus mchwa</taxon>
    </lineage>
</organism>
<evidence type="ECO:0000313" key="17">
    <source>
        <dbReference type="EMBL" id="AXL65886.1"/>
    </source>
</evidence>
<dbReference type="Proteomes" id="UP000279927">
    <property type="component" value="Genome"/>
</dbReference>
<evidence type="ECO:0000256" key="7">
    <source>
        <dbReference type="ARBA" id="ARBA00022562"/>
    </source>
</evidence>
<keyword evidence="13" id="KW-0238">DNA-binding</keyword>
<comment type="subunit">
    <text evidence="15">Homomultimer. Assembles in the nucleus, presumably in an immature form, then migrates to the cytoplasm once assembled as mature virion. Interacts with Rep; this interaction relocates Rep into the nucleus.</text>
</comment>
<dbReference type="GO" id="GO:0019069">
    <property type="term" value="P:viral capsid assembly"/>
    <property type="evidence" value="ECO:0007669"/>
    <property type="project" value="InterPro"/>
</dbReference>
<evidence type="ECO:0000256" key="13">
    <source>
        <dbReference type="ARBA" id="ARBA00023125"/>
    </source>
</evidence>
<keyword evidence="12" id="KW-1164">Virus endocytosis by host</keyword>
<evidence type="ECO:0000313" key="19">
    <source>
        <dbReference type="Proteomes" id="UP000269566"/>
    </source>
</evidence>
<evidence type="ECO:0000256" key="10">
    <source>
        <dbReference type="ARBA" id="ARBA00022804"/>
    </source>
</evidence>
<evidence type="ECO:0000256" key="15">
    <source>
        <dbReference type="ARBA" id="ARBA00046863"/>
    </source>
</evidence>
<keyword evidence="7" id="KW-1048">Host nucleus</keyword>
<dbReference type="EMBL" id="MH545512">
    <property type="protein sequence ID" value="AXL65886.1"/>
    <property type="molecule type" value="Genomic_DNA"/>
</dbReference>
<evidence type="ECO:0000256" key="9">
    <source>
        <dbReference type="ARBA" id="ARBA00022595"/>
    </source>
</evidence>